<dbReference type="CDD" id="cd00037">
    <property type="entry name" value="CLECT"/>
    <property type="match status" value="1"/>
</dbReference>
<feature type="domain" description="Ig-like" evidence="7">
    <location>
        <begin position="411"/>
        <end position="492"/>
    </location>
</feature>
<name>A0ABD0K6Q6_9CAEN</name>
<dbReference type="PROSITE" id="PS50853">
    <property type="entry name" value="FN3"/>
    <property type="match status" value="3"/>
</dbReference>
<keyword evidence="5" id="KW-0732">Signal</keyword>
<dbReference type="SUPFAM" id="SSF49265">
    <property type="entry name" value="Fibronectin type III"/>
    <property type="match status" value="2"/>
</dbReference>
<dbReference type="InterPro" id="IPR036179">
    <property type="entry name" value="Ig-like_dom_sf"/>
</dbReference>
<dbReference type="PANTHER" id="PTHR44170:SF6">
    <property type="entry name" value="CONTACTIN"/>
    <property type="match status" value="1"/>
</dbReference>
<reference evidence="9 10" key="1">
    <citation type="journal article" date="2023" name="Sci. Data">
        <title>Genome assembly of the Korean intertidal mud-creeper Batillaria attramentaria.</title>
        <authorList>
            <person name="Patra A.K."/>
            <person name="Ho P.T."/>
            <person name="Jun S."/>
            <person name="Lee S.J."/>
            <person name="Kim Y."/>
            <person name="Won Y.J."/>
        </authorList>
    </citation>
    <scope>NUCLEOTIDE SEQUENCE [LARGE SCALE GENOMIC DNA]</scope>
    <source>
        <strain evidence="9">Wonlab-2016</strain>
    </source>
</reference>
<dbReference type="InterPro" id="IPR007110">
    <property type="entry name" value="Ig-like_dom"/>
</dbReference>
<feature type="signal peptide" evidence="5">
    <location>
        <begin position="1"/>
        <end position="21"/>
    </location>
</feature>
<feature type="domain" description="Ig-like" evidence="7">
    <location>
        <begin position="685"/>
        <end position="778"/>
    </location>
</feature>
<feature type="domain" description="Ig-like" evidence="7">
    <location>
        <begin position="297"/>
        <end position="381"/>
    </location>
</feature>
<dbReference type="PROSITE" id="PS50041">
    <property type="entry name" value="C_TYPE_LECTIN_2"/>
    <property type="match status" value="1"/>
</dbReference>
<dbReference type="Proteomes" id="UP001519460">
    <property type="component" value="Unassembled WGS sequence"/>
</dbReference>
<dbReference type="SMART" id="SM00409">
    <property type="entry name" value="IG"/>
    <property type="match status" value="6"/>
</dbReference>
<feature type="domain" description="Fibronectin type-III" evidence="8">
    <location>
        <begin position="1065"/>
        <end position="1165"/>
    </location>
</feature>
<dbReference type="InterPro" id="IPR016187">
    <property type="entry name" value="CTDL_fold"/>
</dbReference>
<dbReference type="Gene3D" id="2.60.40.10">
    <property type="entry name" value="Immunoglobulins"/>
    <property type="match status" value="9"/>
</dbReference>
<dbReference type="SUPFAM" id="SSF48726">
    <property type="entry name" value="Immunoglobulin"/>
    <property type="match status" value="6"/>
</dbReference>
<organism evidence="9 10">
    <name type="scientific">Batillaria attramentaria</name>
    <dbReference type="NCBI Taxonomy" id="370345"/>
    <lineage>
        <taxon>Eukaryota</taxon>
        <taxon>Metazoa</taxon>
        <taxon>Spiralia</taxon>
        <taxon>Lophotrochozoa</taxon>
        <taxon>Mollusca</taxon>
        <taxon>Gastropoda</taxon>
        <taxon>Caenogastropoda</taxon>
        <taxon>Sorbeoconcha</taxon>
        <taxon>Cerithioidea</taxon>
        <taxon>Batillariidae</taxon>
        <taxon>Batillaria</taxon>
    </lineage>
</organism>
<dbReference type="InterPro" id="IPR001304">
    <property type="entry name" value="C-type_lectin-like"/>
</dbReference>
<protein>
    <recommendedName>
        <fullName evidence="11">Contactin</fullName>
    </recommendedName>
</protein>
<dbReference type="PANTHER" id="PTHR44170">
    <property type="entry name" value="PROTEIN SIDEKICK"/>
    <property type="match status" value="1"/>
</dbReference>
<evidence type="ECO:0000313" key="10">
    <source>
        <dbReference type="Proteomes" id="UP001519460"/>
    </source>
</evidence>
<dbReference type="Pfam" id="PF13927">
    <property type="entry name" value="Ig_3"/>
    <property type="match status" value="5"/>
</dbReference>
<proteinExistence type="predicted"/>
<keyword evidence="1" id="KW-0677">Repeat</keyword>
<dbReference type="CDD" id="cd00063">
    <property type="entry name" value="FN3"/>
    <property type="match status" value="2"/>
</dbReference>
<dbReference type="FunFam" id="2.60.40.10:FF:000028">
    <property type="entry name" value="Neuronal cell adhesion molecule"/>
    <property type="match status" value="1"/>
</dbReference>
<evidence type="ECO:0000259" key="7">
    <source>
        <dbReference type="PROSITE" id="PS50835"/>
    </source>
</evidence>
<dbReference type="PROSITE" id="PS50835">
    <property type="entry name" value="IG_LIKE"/>
    <property type="match status" value="6"/>
</dbReference>
<evidence type="ECO:0000256" key="3">
    <source>
        <dbReference type="ARBA" id="ARBA00023319"/>
    </source>
</evidence>
<evidence type="ECO:0000256" key="4">
    <source>
        <dbReference type="SAM" id="MobiDB-lite"/>
    </source>
</evidence>
<feature type="domain" description="Fibronectin type-III" evidence="8">
    <location>
        <begin position="782"/>
        <end position="888"/>
    </location>
</feature>
<accession>A0ABD0K6Q6</accession>
<dbReference type="SUPFAM" id="SSF56436">
    <property type="entry name" value="C-type lectin-like"/>
    <property type="match status" value="1"/>
</dbReference>
<sequence>MVPVWIGYIVAVVVFAVPSLSQLANDCPLGWETFDGHCYRFTFHPTRTYTLALTACEMDGASLVSVNTDAEHEFVSGWLTRHDMDRSDRWWTSGIGAGQQLQWEGDGTSSVLDQSNKWAGEGLQQRGNLRVVYKFTTLTNTFLWGRQYPNETLPYICEISQAEAFRISQAARDHSFGTDSSNPEEVPRGPRLSIRPESVVVIGGIDSAFIECAADSNPAATYTWYKMVGDNNEHRVISTAMDSRYSLTNGRFSFQQPQESKDAGEYYCEAENIFGTIRSHPVSVSFGYLGEFSNDPPGGVRANQYQGTYLDCNPPRFNPTASFQWYKGPGANFLRTDLNTYQFVSYNGKLYFSETQLADAGQYYCVVTLTAPLGQHAATVQPPSATSLGIELIIRGDTATEFGPIIHNDFPAVYPAPALRGENLRIECFAYGRLPLYYSWRRDNGPIPDKAEIQEEGRVLNIPDAQLEDSGNYTCRVERGTRASDEKAFGLTIEAVPFFVFPLRDQHVDINSQVSLRCEAMAVPLPVYSWFKNGQPLTSTPDDVEVRGNVVVIKHADPTRHNGMYECSASNVYGTRISSAQLRVLSFAPNFGKRPLDSSQMATMGGNATIICQPEAAPAPEITWSHNGRPLGLTAGAQGRVMKLDNGNLMITQLTMSDQGEYTCTAINTEGEASSTGLLSIVKQTSITVPPRNTQVEVNSTAFLSCEASFDQQHHDLAYIWSFNGYTIDVGYDPNYRQSTQAGRSGLYIINAQFKHEGYYTCDATTVDDKASKSAYLTVRGPPSEPAGLYGKLDGRNVILSWTVGSSHGAPILFFVLEHMSNFFPTWRVKIDRINVAEAVDQEYPDRRSVTVTDLSPGSSYTFRIRAVNRYGVGTPSVKSAYFKIPDAPPLKAPDGIQFMISTVGTLAFTWNDTLYGRVNSYVALVGADYYYLEYEVKVAAFNYLGQGPNSSVTIVMSAEDLPVATPTNTNGEEYNGTAVYLYWDPIPNTREFMKGKILGYQINYWWEEDPSYLMSYNVYCDDCGQGLVIGLEPDSDYWWNVQVFNTAGLGPKGEDYRISTFLYPPQHYTEYVAVHSHGEDSVYVTWRGVQTFRTEDPLIGYKLRWWPATENILSANYTVIESKRTSGVIEGVKEGIVYALRVLAYNAGGDGKNSPTVFFTLEGQVVYNPETTEILATGCHATASLWTLLMAVIMTWLCLV</sequence>
<evidence type="ECO:0000313" key="9">
    <source>
        <dbReference type="EMBL" id="KAK7482492.1"/>
    </source>
</evidence>
<dbReference type="InterPro" id="IPR036116">
    <property type="entry name" value="FN3_sf"/>
</dbReference>
<dbReference type="SMART" id="SM00034">
    <property type="entry name" value="CLECT"/>
    <property type="match status" value="1"/>
</dbReference>
<evidence type="ECO:0008006" key="11">
    <source>
        <dbReference type="Google" id="ProtNLM"/>
    </source>
</evidence>
<dbReference type="GO" id="GO:0016020">
    <property type="term" value="C:membrane"/>
    <property type="evidence" value="ECO:0007669"/>
    <property type="project" value="UniProtKB-SubCell"/>
</dbReference>
<feature type="domain" description="Ig-like" evidence="7">
    <location>
        <begin position="190"/>
        <end position="285"/>
    </location>
</feature>
<dbReference type="InterPro" id="IPR013783">
    <property type="entry name" value="Ig-like_fold"/>
</dbReference>
<dbReference type="FunFam" id="2.60.40.10:FF:000032">
    <property type="entry name" value="palladin isoform X1"/>
    <property type="match status" value="1"/>
</dbReference>
<feature type="domain" description="Ig-like" evidence="7">
    <location>
        <begin position="589"/>
        <end position="680"/>
    </location>
</feature>
<dbReference type="Pfam" id="PF00041">
    <property type="entry name" value="fn3"/>
    <property type="match status" value="2"/>
</dbReference>
<keyword evidence="3" id="KW-0393">Immunoglobulin domain</keyword>
<dbReference type="InterPro" id="IPR003961">
    <property type="entry name" value="FN3_dom"/>
</dbReference>
<keyword evidence="2" id="KW-1015">Disulfide bond</keyword>
<dbReference type="InterPro" id="IPR016186">
    <property type="entry name" value="C-type_lectin-like/link_sf"/>
</dbReference>
<evidence type="ECO:0000256" key="5">
    <source>
        <dbReference type="SAM" id="SignalP"/>
    </source>
</evidence>
<dbReference type="Gene3D" id="3.10.100.10">
    <property type="entry name" value="Mannose-Binding Protein A, subunit A"/>
    <property type="match status" value="1"/>
</dbReference>
<feature type="domain" description="C-type lectin" evidence="6">
    <location>
        <begin position="34"/>
        <end position="158"/>
    </location>
</feature>
<comment type="caution">
    <text evidence="9">The sequence shown here is derived from an EMBL/GenBank/DDBJ whole genome shotgun (WGS) entry which is preliminary data.</text>
</comment>
<evidence type="ECO:0000256" key="2">
    <source>
        <dbReference type="ARBA" id="ARBA00023157"/>
    </source>
</evidence>
<keyword evidence="10" id="KW-1185">Reference proteome</keyword>
<gene>
    <name evidence="9" type="ORF">BaRGS_00026309</name>
</gene>
<dbReference type="FunFam" id="2.60.40.10:FF:000052">
    <property type="entry name" value="Contactin 1"/>
    <property type="match status" value="1"/>
</dbReference>
<dbReference type="SMART" id="SM00408">
    <property type="entry name" value="IGc2"/>
    <property type="match status" value="6"/>
</dbReference>
<dbReference type="InterPro" id="IPR003598">
    <property type="entry name" value="Ig_sub2"/>
</dbReference>
<evidence type="ECO:0000259" key="8">
    <source>
        <dbReference type="PROSITE" id="PS50853"/>
    </source>
</evidence>
<evidence type="ECO:0000256" key="1">
    <source>
        <dbReference type="ARBA" id="ARBA00022737"/>
    </source>
</evidence>
<feature type="chain" id="PRO_5044797904" description="Contactin" evidence="5">
    <location>
        <begin position="22"/>
        <end position="1201"/>
    </location>
</feature>
<dbReference type="AlphaFoldDB" id="A0ABD0K6Q6"/>
<evidence type="ECO:0000259" key="6">
    <source>
        <dbReference type="PROSITE" id="PS50041"/>
    </source>
</evidence>
<dbReference type="EMBL" id="JACVVK020000244">
    <property type="protein sequence ID" value="KAK7482492.1"/>
    <property type="molecule type" value="Genomic_DNA"/>
</dbReference>
<dbReference type="InterPro" id="IPR003599">
    <property type="entry name" value="Ig_sub"/>
</dbReference>
<feature type="domain" description="Ig-like" evidence="7">
    <location>
        <begin position="497"/>
        <end position="583"/>
    </location>
</feature>
<feature type="domain" description="Fibronectin type-III" evidence="8">
    <location>
        <begin position="966"/>
        <end position="1064"/>
    </location>
</feature>
<feature type="region of interest" description="Disordered" evidence="4">
    <location>
        <begin position="172"/>
        <end position="192"/>
    </location>
</feature>
<dbReference type="SMART" id="SM00060">
    <property type="entry name" value="FN3"/>
    <property type="match status" value="4"/>
</dbReference>